<evidence type="ECO:0000256" key="6">
    <source>
        <dbReference type="ARBA" id="ARBA00022989"/>
    </source>
</evidence>
<evidence type="ECO:0000256" key="2">
    <source>
        <dbReference type="ARBA" id="ARBA00022475"/>
    </source>
</evidence>
<dbReference type="PANTHER" id="PTHR33908:SF9">
    <property type="entry name" value="BLL5595 PROTEIN"/>
    <property type="match status" value="1"/>
</dbReference>
<evidence type="ECO:0000256" key="7">
    <source>
        <dbReference type="ARBA" id="ARBA00023136"/>
    </source>
</evidence>
<comment type="caution">
    <text evidence="10">The sequence shown here is derived from an EMBL/GenBank/DDBJ whole genome shotgun (WGS) entry which is preliminary data.</text>
</comment>
<comment type="subcellular location">
    <subcellularLocation>
        <location evidence="1">Cell membrane</location>
        <topology evidence="1">Multi-pass membrane protein</topology>
    </subcellularLocation>
</comment>
<evidence type="ECO:0000313" key="10">
    <source>
        <dbReference type="EMBL" id="EKS38270.1"/>
    </source>
</evidence>
<dbReference type="GO" id="GO:0005886">
    <property type="term" value="C:plasma membrane"/>
    <property type="evidence" value="ECO:0007669"/>
    <property type="project" value="UniProtKB-SubCell"/>
</dbReference>
<sequence length="496" mass="54630">MPSEHRSGLRRGPALAVLGLALLLPVLLAVVVFPTAMYDTRELIAWGREFPIVTPFHPPMMVWIGGVVDRLFGTSAAVTILTGQLLIAIGLVYFYRTLRLTTTRDNALLFTFLYGTSSYTIFAPLSFALNADILQLTSWPAVIFHFLRAVQSDRMRDWVAFGFWSAVALLTKYNAVVLFFGMASAILILPSCRQVLKRPGFYVAIATGMALILPHVVAVLRHRAAFEYGLDHFDFQNPLSQRLAGVAELLTGYLTFALPGYVIVAISLWKGFLKIRVPASDPLPVSRFLLLTAASAHIALMVLVMIAGLNFLARFAATYIMLAFLAVAPLMNWSECCKSWVEHTVVPSIAGLYLVAGIGVAVVFTAFASHSAMQEPTAEAARLILKDWDSKYSCGPAYFIGGRQATYGVGIEAGRDVTALAYREIAGATWYNDDKLRKGGAVVMDTDPEFKERMARFLPGKAYSAESKVSIPLKRTWTGKQFVFPYRFIPPQGCSR</sequence>
<evidence type="ECO:0000256" key="4">
    <source>
        <dbReference type="ARBA" id="ARBA00022679"/>
    </source>
</evidence>
<dbReference type="InterPro" id="IPR050297">
    <property type="entry name" value="LipidA_mod_glycosyltrf_83"/>
</dbReference>
<evidence type="ECO:0000313" key="11">
    <source>
        <dbReference type="Proteomes" id="UP000001096"/>
    </source>
</evidence>
<feature type="transmembrane region" description="Helical" evidence="8">
    <location>
        <begin position="316"/>
        <end position="333"/>
    </location>
</feature>
<feature type="transmembrane region" description="Helical" evidence="8">
    <location>
        <begin position="288"/>
        <end position="309"/>
    </location>
</feature>
<evidence type="ECO:0000256" key="5">
    <source>
        <dbReference type="ARBA" id="ARBA00022692"/>
    </source>
</evidence>
<keyword evidence="5 8" id="KW-0812">Transmembrane</keyword>
<feature type="transmembrane region" description="Helical" evidence="8">
    <location>
        <begin position="107"/>
        <end position="127"/>
    </location>
</feature>
<evidence type="ECO:0000259" key="9">
    <source>
        <dbReference type="Pfam" id="PF13231"/>
    </source>
</evidence>
<dbReference type="Pfam" id="PF13231">
    <property type="entry name" value="PMT_2"/>
    <property type="match status" value="1"/>
</dbReference>
<name>K8PFD9_9BRAD</name>
<dbReference type="PATRIC" id="fig|883078.3.peg.2167"/>
<feature type="transmembrane region" description="Helical" evidence="8">
    <location>
        <begin position="201"/>
        <end position="222"/>
    </location>
</feature>
<keyword evidence="11" id="KW-1185">Reference proteome</keyword>
<dbReference type="RefSeq" id="WP_006020831.1">
    <property type="nucleotide sequence ID" value="NZ_KB375282.1"/>
</dbReference>
<feature type="transmembrane region" description="Helical" evidence="8">
    <location>
        <begin position="243"/>
        <end position="268"/>
    </location>
</feature>
<feature type="transmembrane region" description="Helical" evidence="8">
    <location>
        <begin position="345"/>
        <end position="367"/>
    </location>
</feature>
<dbReference type="GO" id="GO:0009103">
    <property type="term" value="P:lipopolysaccharide biosynthetic process"/>
    <property type="evidence" value="ECO:0007669"/>
    <property type="project" value="UniProtKB-ARBA"/>
</dbReference>
<proteinExistence type="predicted"/>
<accession>K8PFD9</accession>
<keyword evidence="7 8" id="KW-0472">Membrane</keyword>
<dbReference type="eggNOG" id="COG1807">
    <property type="taxonomic scope" value="Bacteria"/>
</dbReference>
<dbReference type="HOGENOM" id="CLU_548445_0_0_5"/>
<keyword evidence="2" id="KW-1003">Cell membrane</keyword>
<feature type="domain" description="Glycosyltransferase RgtA/B/C/D-like" evidence="9">
    <location>
        <begin position="57"/>
        <end position="216"/>
    </location>
</feature>
<protein>
    <recommendedName>
        <fullName evidence="9">Glycosyltransferase RgtA/B/C/D-like domain-containing protein</fullName>
    </recommendedName>
</protein>
<dbReference type="EMBL" id="AGWX01000003">
    <property type="protein sequence ID" value="EKS38270.1"/>
    <property type="molecule type" value="Genomic_DNA"/>
</dbReference>
<keyword evidence="6 8" id="KW-1133">Transmembrane helix</keyword>
<feature type="transmembrane region" description="Helical" evidence="8">
    <location>
        <begin position="71"/>
        <end position="95"/>
    </location>
</feature>
<gene>
    <name evidence="10" type="ORF">HMPREF9695_02110</name>
</gene>
<dbReference type="Proteomes" id="UP000001096">
    <property type="component" value="Unassembled WGS sequence"/>
</dbReference>
<keyword evidence="4" id="KW-0808">Transferase</keyword>
<feature type="transmembrane region" description="Helical" evidence="8">
    <location>
        <begin position="162"/>
        <end position="189"/>
    </location>
</feature>
<keyword evidence="3" id="KW-0328">Glycosyltransferase</keyword>
<reference evidence="10 11" key="1">
    <citation type="submission" date="2012-04" db="EMBL/GenBank/DDBJ databases">
        <title>The Genome Sequence of Afipia broomeae ATCC 49717.</title>
        <authorList>
            <consortium name="The Broad Institute Genome Sequencing Platform"/>
            <person name="Earl A."/>
            <person name="Ward D."/>
            <person name="Feldgarden M."/>
            <person name="Gevers D."/>
            <person name="Huys G."/>
            <person name="Walker B."/>
            <person name="Young S.K."/>
            <person name="Zeng Q."/>
            <person name="Gargeya S."/>
            <person name="Fitzgerald M."/>
            <person name="Haas B."/>
            <person name="Abouelleil A."/>
            <person name="Alvarado L."/>
            <person name="Arachchi H.M."/>
            <person name="Berlin A."/>
            <person name="Chapman S.B."/>
            <person name="Goldberg J."/>
            <person name="Griggs A."/>
            <person name="Gujja S."/>
            <person name="Hansen M."/>
            <person name="Howarth C."/>
            <person name="Imamovic A."/>
            <person name="Larimer J."/>
            <person name="McCowen C."/>
            <person name="Montmayeur A."/>
            <person name="Murphy C."/>
            <person name="Neiman D."/>
            <person name="Pearson M."/>
            <person name="Priest M."/>
            <person name="Roberts A."/>
            <person name="Saif S."/>
            <person name="Shea T."/>
            <person name="Sisk P."/>
            <person name="Sykes S."/>
            <person name="Wortman J."/>
            <person name="Nusbaum C."/>
            <person name="Birren B."/>
        </authorList>
    </citation>
    <scope>NUCLEOTIDE SEQUENCE [LARGE SCALE GENOMIC DNA]</scope>
    <source>
        <strain evidence="10 11">ATCC 49717</strain>
    </source>
</reference>
<dbReference type="PANTHER" id="PTHR33908">
    <property type="entry name" value="MANNOSYLTRANSFERASE YKCB-RELATED"/>
    <property type="match status" value="1"/>
</dbReference>
<organism evidence="10 11">
    <name type="scientific">Afipia broomeae ATCC 49717</name>
    <dbReference type="NCBI Taxonomy" id="883078"/>
    <lineage>
        <taxon>Bacteria</taxon>
        <taxon>Pseudomonadati</taxon>
        <taxon>Pseudomonadota</taxon>
        <taxon>Alphaproteobacteria</taxon>
        <taxon>Hyphomicrobiales</taxon>
        <taxon>Nitrobacteraceae</taxon>
        <taxon>Afipia</taxon>
    </lineage>
</organism>
<dbReference type="InterPro" id="IPR038731">
    <property type="entry name" value="RgtA/B/C-like"/>
</dbReference>
<evidence type="ECO:0000256" key="3">
    <source>
        <dbReference type="ARBA" id="ARBA00022676"/>
    </source>
</evidence>
<evidence type="ECO:0000256" key="8">
    <source>
        <dbReference type="SAM" id="Phobius"/>
    </source>
</evidence>
<evidence type="ECO:0000256" key="1">
    <source>
        <dbReference type="ARBA" id="ARBA00004651"/>
    </source>
</evidence>
<dbReference type="AlphaFoldDB" id="K8PFD9"/>
<dbReference type="GO" id="GO:0016763">
    <property type="term" value="F:pentosyltransferase activity"/>
    <property type="evidence" value="ECO:0007669"/>
    <property type="project" value="TreeGrafter"/>
</dbReference>